<sequence>MRRSSSPNTPSSDSSPSSSEIPLAVPIAPDTKEYDEGLFRAYLNDNAFDPGYEVVLPNARYQEPVEGETKDVQVVRPPKENCVGLPIRVRNVPLCGAKSRVETQLKVTIDLVWDPNRRRAPTSPIDKEDSAPTVGSWEWLSLPPGSATKRRGRKDAKIAPTPAQTLSLHTMVHVASAPHTAARACKKCLAREAKRAERKRRGPNDPSPTDLPDLGSLGCEDDKIVLYNCADVLDFRNGTVDLPVRLTCYCRHHSEKLGFRITFILRDHTGRTVGTGVTPPIMITDDHKSTARKVQAQQSAGPGLVPPTAVASGNNLVSAPAGSAANGARRNSKDKGSKHRMKPYDRSRASSIGLLGGVKEEVGVVHGASNYATPSTQGYTSPPPQSPTLFTGMFGMQAVPRLQDPQALLSPARSAFLSPPRSPITSRTHTRAHSPVQIIPPPSSNHAPSPTHTMHSPTHTTIHSPIHTTVHSRAHSPVRGILSPQTSVHSLPVNDMLMESLLGGGDALLGVNGDPLLGMGDDALMAGAFGTANCQMFDPSFDPTVPGGDPSGTDWETMLQELSAQPSQSTKPPSQGAMYVEHPAWDSAPNAAWTTEPATCWAPDGMDLSPPETAPIPRVSRVVPNSGPIQGGIEVTLLGENFTRAYECKFGEHVATETALWGGNTLVCLLPPAAQPGAVPVCIKGYENVRRPGEREVLFTYKDDSVDRSLMELALRVVGQRMTGRQEEPCNIARRIVAVGEMQPNSSSVPVTRLAQSVIESDAPPPRLQDELVQFLTLLDVPDGVGSRAVSTSEAVSLQNETGHTLLHLSAVLGFDKLTTDLIARGADPDVRDATGQTPLHLAALRAQAGCVRVLLGGGADREIVNACGMAPVDVARERGYTEILTLLEAEEEETTEEEEDIADGLGLQALTLGDSADGDADESDLGGDDSESTGEQSSSRDEAIDGLYAEPSVGGDPVSPSSYMPDLPTGDKVVPVPLTWFHRTFSHLQPQKAWPLPQINLPDIPALPAWPVTIPWPQTPEKGTFDLGAFRGFLGARQEQQVNQAGLTMYPPPAGGAGEPTMQTQGLNQAQLRARLARRLGYYPTEVTDREIRAYTHHSQKMRRLKRSHAGVVLAADFVVSAAFLSLPRPALYTAMSPPKYSFAVVLFHMVTYLDALGPVEMISFASVDSWRKSVPGWPVPNCEFEIDYIAVSRDPITPSGGAQVLPSKTIAEIQAQGKQYDILLVPGGPGTRPHILSPAVIEFVKQQAAGAMYVLSVCTGSWVLAQAGVLKGKRATGNKAAFKECVADTSKAIQWVAKARWVIDGNIWTSSGVTAGADMGYAFMVHMTGEEFAIRVKNIVELRASGPDDDEFAAVFGLVD</sequence>
<dbReference type="Pfam" id="PF12796">
    <property type="entry name" value="Ank_2"/>
    <property type="match status" value="1"/>
</dbReference>
<dbReference type="Gene3D" id="3.40.50.880">
    <property type="match status" value="1"/>
</dbReference>
<dbReference type="InterPro" id="IPR052158">
    <property type="entry name" value="INH-QAR"/>
</dbReference>
<dbReference type="InterPro" id="IPR013783">
    <property type="entry name" value="Ig-like_fold"/>
</dbReference>
<feature type="compositionally biased region" description="Acidic residues" evidence="2">
    <location>
        <begin position="917"/>
        <end position="933"/>
    </location>
</feature>
<dbReference type="PANTHER" id="PTHR43130:SF15">
    <property type="entry name" value="THIJ_PFPI FAMILY PROTEIN (AFU_ORTHOLOGUE AFUA_5G14240)"/>
    <property type="match status" value="1"/>
</dbReference>
<evidence type="ECO:0000313" key="5">
    <source>
        <dbReference type="Proteomes" id="UP000383932"/>
    </source>
</evidence>
<feature type="compositionally biased region" description="Low complexity" evidence="2">
    <location>
        <begin position="1"/>
        <end position="19"/>
    </location>
</feature>
<feature type="compositionally biased region" description="Low complexity" evidence="2">
    <location>
        <begin position="446"/>
        <end position="459"/>
    </location>
</feature>
<proteinExistence type="predicted"/>
<dbReference type="PROSITE" id="PS50088">
    <property type="entry name" value="ANK_REPEAT"/>
    <property type="match status" value="2"/>
</dbReference>
<dbReference type="InterPro" id="IPR036770">
    <property type="entry name" value="Ankyrin_rpt-contain_sf"/>
</dbReference>
<dbReference type="PANTHER" id="PTHR43130">
    <property type="entry name" value="ARAC-FAMILY TRANSCRIPTIONAL REGULATOR"/>
    <property type="match status" value="1"/>
</dbReference>
<feature type="region of interest" description="Disordered" evidence="2">
    <location>
        <begin position="912"/>
        <end position="943"/>
    </location>
</feature>
<name>A0A5N5QNR7_9AGAM</name>
<dbReference type="SUPFAM" id="SSF48403">
    <property type="entry name" value="Ankyrin repeat"/>
    <property type="match status" value="1"/>
</dbReference>
<dbReference type="PROSITE" id="PS50297">
    <property type="entry name" value="ANK_REP_REGION"/>
    <property type="match status" value="2"/>
</dbReference>
<feature type="region of interest" description="Disordered" evidence="2">
    <location>
        <begin position="414"/>
        <end position="459"/>
    </location>
</feature>
<dbReference type="InterPro" id="IPR002110">
    <property type="entry name" value="Ankyrin_rpt"/>
</dbReference>
<dbReference type="SUPFAM" id="SSF52317">
    <property type="entry name" value="Class I glutamine amidotransferase-like"/>
    <property type="match status" value="1"/>
</dbReference>
<reference evidence="4 5" key="1">
    <citation type="journal article" date="2019" name="Fungal Biol. Biotechnol.">
        <title>Draft genome sequence of fastidious pathogen Ceratobasidium theobromae, which causes vascular-streak dieback in Theobroma cacao.</title>
        <authorList>
            <person name="Ali S.S."/>
            <person name="Asman A."/>
            <person name="Shao J."/>
            <person name="Firmansyah A.P."/>
            <person name="Susilo A.W."/>
            <person name="Rosmana A."/>
            <person name="McMahon P."/>
            <person name="Junaid M."/>
            <person name="Guest D."/>
            <person name="Kheng T.Y."/>
            <person name="Meinhardt L.W."/>
            <person name="Bailey B.A."/>
        </authorList>
    </citation>
    <scope>NUCLEOTIDE SEQUENCE [LARGE SCALE GENOMIC DNA]</scope>
    <source>
        <strain evidence="4 5">CT2</strain>
    </source>
</reference>
<dbReference type="InterPro" id="IPR057962">
    <property type="entry name" value="SPT23_MGA2_DBD"/>
</dbReference>
<feature type="region of interest" description="Disordered" evidence="2">
    <location>
        <begin position="948"/>
        <end position="967"/>
    </location>
</feature>
<feature type="region of interest" description="Disordered" evidence="2">
    <location>
        <begin position="195"/>
        <end position="214"/>
    </location>
</feature>
<feature type="region of interest" description="Disordered" evidence="2">
    <location>
        <begin position="119"/>
        <end position="155"/>
    </location>
</feature>
<feature type="repeat" description="ANK" evidence="1">
    <location>
        <begin position="802"/>
        <end position="834"/>
    </location>
</feature>
<dbReference type="Gene3D" id="1.25.40.20">
    <property type="entry name" value="Ankyrin repeat-containing domain"/>
    <property type="match status" value="2"/>
</dbReference>
<dbReference type="Pfam" id="PF01965">
    <property type="entry name" value="DJ-1_PfpI"/>
    <property type="match status" value="1"/>
</dbReference>
<dbReference type="Pfam" id="PF01833">
    <property type="entry name" value="TIG"/>
    <property type="match status" value="1"/>
</dbReference>
<dbReference type="InterPro" id="IPR029062">
    <property type="entry name" value="Class_I_gatase-like"/>
</dbReference>
<dbReference type="SUPFAM" id="SSF81296">
    <property type="entry name" value="E set domains"/>
    <property type="match status" value="1"/>
</dbReference>
<feature type="compositionally biased region" description="Basic residues" evidence="2">
    <location>
        <begin position="330"/>
        <end position="341"/>
    </location>
</feature>
<dbReference type="CDD" id="cd03139">
    <property type="entry name" value="GATase1_PfpI_2"/>
    <property type="match status" value="1"/>
</dbReference>
<dbReference type="SMART" id="SM00248">
    <property type="entry name" value="ANK"/>
    <property type="match status" value="2"/>
</dbReference>
<feature type="compositionally biased region" description="Low complexity" evidence="2">
    <location>
        <begin position="952"/>
        <end position="963"/>
    </location>
</feature>
<dbReference type="OrthoDB" id="71307at2759"/>
<dbReference type="CDD" id="cd00102">
    <property type="entry name" value="IPT"/>
    <property type="match status" value="1"/>
</dbReference>
<feature type="repeat" description="ANK" evidence="1">
    <location>
        <begin position="835"/>
        <end position="867"/>
    </location>
</feature>
<dbReference type="Proteomes" id="UP000383932">
    <property type="component" value="Unassembled WGS sequence"/>
</dbReference>
<feature type="region of interest" description="Disordered" evidence="2">
    <location>
        <begin position="1"/>
        <end position="26"/>
    </location>
</feature>
<keyword evidence="1" id="KW-0040">ANK repeat</keyword>
<evidence type="ECO:0000256" key="1">
    <source>
        <dbReference type="PROSITE-ProRule" id="PRU00023"/>
    </source>
</evidence>
<dbReference type="Gene3D" id="2.60.40.10">
    <property type="entry name" value="Immunoglobulins"/>
    <property type="match status" value="1"/>
</dbReference>
<dbReference type="SMART" id="SM00429">
    <property type="entry name" value="IPT"/>
    <property type="match status" value="1"/>
</dbReference>
<protein>
    <submittedName>
        <fullName evidence="4">Ankyrin repeats (3 copies) domain-containing protein</fullName>
    </submittedName>
</protein>
<comment type="caution">
    <text evidence="4">The sequence shown here is derived from an EMBL/GenBank/DDBJ whole genome shotgun (WGS) entry which is preliminary data.</text>
</comment>
<evidence type="ECO:0000313" key="4">
    <source>
        <dbReference type="EMBL" id="KAB5593171.1"/>
    </source>
</evidence>
<keyword evidence="5" id="KW-1185">Reference proteome</keyword>
<evidence type="ECO:0000259" key="3">
    <source>
        <dbReference type="SMART" id="SM00429"/>
    </source>
</evidence>
<dbReference type="EMBL" id="SSOP01000044">
    <property type="protein sequence ID" value="KAB5593171.1"/>
    <property type="molecule type" value="Genomic_DNA"/>
</dbReference>
<accession>A0A5N5QNR7</accession>
<dbReference type="InterPro" id="IPR014756">
    <property type="entry name" value="Ig_E-set"/>
</dbReference>
<evidence type="ECO:0000256" key="2">
    <source>
        <dbReference type="SAM" id="MobiDB-lite"/>
    </source>
</evidence>
<organism evidence="4 5">
    <name type="scientific">Ceratobasidium theobromae</name>
    <dbReference type="NCBI Taxonomy" id="1582974"/>
    <lineage>
        <taxon>Eukaryota</taxon>
        <taxon>Fungi</taxon>
        <taxon>Dikarya</taxon>
        <taxon>Basidiomycota</taxon>
        <taxon>Agaricomycotina</taxon>
        <taxon>Agaricomycetes</taxon>
        <taxon>Cantharellales</taxon>
        <taxon>Ceratobasidiaceae</taxon>
        <taxon>Ceratobasidium</taxon>
    </lineage>
</organism>
<dbReference type="InterPro" id="IPR002818">
    <property type="entry name" value="DJ-1/PfpI"/>
</dbReference>
<gene>
    <name evidence="4" type="ORF">CTheo_3401</name>
</gene>
<dbReference type="Pfam" id="PF25603">
    <property type="entry name" value="SPT23_MGA2_DBD"/>
    <property type="match status" value="1"/>
</dbReference>
<feature type="region of interest" description="Disordered" evidence="2">
    <location>
        <begin position="298"/>
        <end position="348"/>
    </location>
</feature>
<dbReference type="InterPro" id="IPR002909">
    <property type="entry name" value="IPT_dom"/>
</dbReference>
<feature type="domain" description="IPT/TIG" evidence="3">
    <location>
        <begin position="616"/>
        <end position="702"/>
    </location>
</feature>